<keyword evidence="1" id="KW-1133">Transmembrane helix</keyword>
<gene>
    <name evidence="2" type="ORF">H9742_13155</name>
</gene>
<feature type="transmembrane region" description="Helical" evidence="1">
    <location>
        <begin position="12"/>
        <end position="31"/>
    </location>
</feature>
<reference evidence="2" key="1">
    <citation type="journal article" date="2021" name="PeerJ">
        <title>Extensive microbial diversity within the chicken gut microbiome revealed by metagenomics and culture.</title>
        <authorList>
            <person name="Gilroy R."/>
            <person name="Ravi A."/>
            <person name="Getino M."/>
            <person name="Pursley I."/>
            <person name="Horton D.L."/>
            <person name="Alikhan N.F."/>
            <person name="Baker D."/>
            <person name="Gharbi K."/>
            <person name="Hall N."/>
            <person name="Watson M."/>
            <person name="Adriaenssens E.M."/>
            <person name="Foster-Nyarko E."/>
            <person name="Jarju S."/>
            <person name="Secka A."/>
            <person name="Antonio M."/>
            <person name="Oren A."/>
            <person name="Chaudhuri R.R."/>
            <person name="La Ragione R."/>
            <person name="Hildebrand F."/>
            <person name="Pallen M.J."/>
        </authorList>
    </citation>
    <scope>NUCLEOTIDE SEQUENCE</scope>
    <source>
        <strain evidence="2">CHK195-6426</strain>
    </source>
</reference>
<dbReference type="RefSeq" id="WP_318703029.1">
    <property type="nucleotide sequence ID" value="NZ_CALWMU010000004.1"/>
</dbReference>
<comment type="caution">
    <text evidence="2">The sequence shown here is derived from an EMBL/GenBank/DDBJ whole genome shotgun (WGS) entry which is preliminary data.</text>
</comment>
<feature type="transmembrane region" description="Helical" evidence="1">
    <location>
        <begin position="70"/>
        <end position="89"/>
    </location>
</feature>
<keyword evidence="1" id="KW-0472">Membrane</keyword>
<dbReference type="AlphaFoldDB" id="A0A9D1R6J3"/>
<protein>
    <submittedName>
        <fullName evidence="2">Uncharacterized protein</fullName>
    </submittedName>
</protein>
<feature type="transmembrane region" description="Helical" evidence="1">
    <location>
        <begin position="38"/>
        <end position="58"/>
    </location>
</feature>
<reference evidence="2" key="2">
    <citation type="submission" date="2021-04" db="EMBL/GenBank/DDBJ databases">
        <authorList>
            <person name="Gilroy R."/>
        </authorList>
    </citation>
    <scope>NUCLEOTIDE SEQUENCE</scope>
    <source>
        <strain evidence="2">CHK195-6426</strain>
    </source>
</reference>
<name>A0A9D1R6J3_9FIRM</name>
<feature type="transmembrane region" description="Helical" evidence="1">
    <location>
        <begin position="101"/>
        <end position="119"/>
    </location>
</feature>
<organism evidence="2 3">
    <name type="scientific">Candidatus Acetatifactor stercoripullorum</name>
    <dbReference type="NCBI Taxonomy" id="2838414"/>
    <lineage>
        <taxon>Bacteria</taxon>
        <taxon>Bacillati</taxon>
        <taxon>Bacillota</taxon>
        <taxon>Clostridia</taxon>
        <taxon>Lachnospirales</taxon>
        <taxon>Lachnospiraceae</taxon>
        <taxon>Acetatifactor</taxon>
    </lineage>
</organism>
<sequence length="256" mass="29524">MWSEITTLFRDYMGTGLIVIWFFVSAVYLFVVEKRKHIRILFLYVPAILLLFFFNPLFARLVYSVADSEIYYRILWLLPITLVNGFAAARLYGQLKGKGRYVLAACLAGIIGVSGSFVYSNPFFSRAENLYHVPQSVVDICDAIEVEGREVMAVFPAELLQYVRQYSPVVCMPYGREITVERWSHLSDLYDVMEAEVIDARALSQQAKAEMCHYVILPQDKEINGNLEEYGYVVFGSTQGYVIYRDTTPEWWNFQS</sequence>
<evidence type="ECO:0000313" key="3">
    <source>
        <dbReference type="Proteomes" id="UP000824265"/>
    </source>
</evidence>
<evidence type="ECO:0000313" key="2">
    <source>
        <dbReference type="EMBL" id="HIW82443.1"/>
    </source>
</evidence>
<keyword evidence="1" id="KW-0812">Transmembrane</keyword>
<proteinExistence type="predicted"/>
<dbReference type="EMBL" id="DXGH01000072">
    <property type="protein sequence ID" value="HIW82443.1"/>
    <property type="molecule type" value="Genomic_DNA"/>
</dbReference>
<dbReference type="Proteomes" id="UP000824265">
    <property type="component" value="Unassembled WGS sequence"/>
</dbReference>
<accession>A0A9D1R6J3</accession>
<evidence type="ECO:0000256" key="1">
    <source>
        <dbReference type="SAM" id="Phobius"/>
    </source>
</evidence>